<dbReference type="InterPro" id="IPR041664">
    <property type="entry name" value="AAA_16"/>
</dbReference>
<organism evidence="5 6">
    <name type="scientific">Nocardiopsis mangrovi</name>
    <dbReference type="NCBI Taxonomy" id="1179818"/>
    <lineage>
        <taxon>Bacteria</taxon>
        <taxon>Bacillati</taxon>
        <taxon>Actinomycetota</taxon>
        <taxon>Actinomycetes</taxon>
        <taxon>Streptosporangiales</taxon>
        <taxon>Nocardiopsidaceae</taxon>
        <taxon>Nocardiopsis</taxon>
    </lineage>
</organism>
<comment type="caution">
    <text evidence="5">The sequence shown here is derived from an EMBL/GenBank/DDBJ whole genome shotgun (WGS) entry which is preliminary data.</text>
</comment>
<dbReference type="InterPro" id="IPR000792">
    <property type="entry name" value="Tscrpt_reg_LuxR_C"/>
</dbReference>
<protein>
    <submittedName>
        <fullName evidence="5">AAA family ATPase</fullName>
    </submittedName>
</protein>
<dbReference type="Gene3D" id="1.10.10.10">
    <property type="entry name" value="Winged helix-like DNA-binding domain superfamily/Winged helix DNA-binding domain"/>
    <property type="match status" value="1"/>
</dbReference>
<evidence type="ECO:0000313" key="6">
    <source>
        <dbReference type="Proteomes" id="UP001595923"/>
    </source>
</evidence>
<evidence type="ECO:0000256" key="1">
    <source>
        <dbReference type="ARBA" id="ARBA00022741"/>
    </source>
</evidence>
<reference evidence="6" key="1">
    <citation type="journal article" date="2019" name="Int. J. Syst. Evol. Microbiol.">
        <title>The Global Catalogue of Microorganisms (GCM) 10K type strain sequencing project: providing services to taxonomists for standard genome sequencing and annotation.</title>
        <authorList>
            <consortium name="The Broad Institute Genomics Platform"/>
            <consortium name="The Broad Institute Genome Sequencing Center for Infectious Disease"/>
            <person name="Wu L."/>
            <person name="Ma J."/>
        </authorList>
    </citation>
    <scope>NUCLEOTIDE SEQUENCE [LARGE SCALE GENOMIC DNA]</scope>
    <source>
        <strain evidence="6">XZYJ18</strain>
    </source>
</reference>
<feature type="region of interest" description="Disordered" evidence="3">
    <location>
        <begin position="825"/>
        <end position="850"/>
    </location>
</feature>
<accession>A0ABV9DT20</accession>
<dbReference type="InterPro" id="IPR016032">
    <property type="entry name" value="Sig_transdc_resp-reg_C-effctor"/>
</dbReference>
<dbReference type="RefSeq" id="WP_378571537.1">
    <property type="nucleotide sequence ID" value="NZ_JBHSFQ010000002.1"/>
</dbReference>
<dbReference type="SMART" id="SM00421">
    <property type="entry name" value="HTH_LUXR"/>
    <property type="match status" value="1"/>
</dbReference>
<dbReference type="EMBL" id="JBHSFQ010000002">
    <property type="protein sequence ID" value="MFC4560959.1"/>
    <property type="molecule type" value="Genomic_DNA"/>
</dbReference>
<dbReference type="SUPFAM" id="SSF46894">
    <property type="entry name" value="C-terminal effector domain of the bipartite response regulators"/>
    <property type="match status" value="1"/>
</dbReference>
<name>A0ABV9DT20_9ACTN</name>
<proteinExistence type="predicted"/>
<dbReference type="Pfam" id="PF13191">
    <property type="entry name" value="AAA_16"/>
    <property type="match status" value="1"/>
</dbReference>
<dbReference type="Proteomes" id="UP001595923">
    <property type="component" value="Unassembled WGS sequence"/>
</dbReference>
<evidence type="ECO:0000256" key="3">
    <source>
        <dbReference type="SAM" id="MobiDB-lite"/>
    </source>
</evidence>
<feature type="region of interest" description="Disordered" evidence="3">
    <location>
        <begin position="227"/>
        <end position="246"/>
    </location>
</feature>
<dbReference type="PRINTS" id="PR00038">
    <property type="entry name" value="HTHLUXR"/>
</dbReference>
<dbReference type="PANTHER" id="PTHR16305:SF35">
    <property type="entry name" value="TRANSCRIPTIONAL ACTIVATOR DOMAIN"/>
    <property type="match status" value="1"/>
</dbReference>
<dbReference type="InterPro" id="IPR027417">
    <property type="entry name" value="P-loop_NTPase"/>
</dbReference>
<dbReference type="Gene3D" id="3.40.50.300">
    <property type="entry name" value="P-loop containing nucleotide triphosphate hydrolases"/>
    <property type="match status" value="1"/>
</dbReference>
<keyword evidence="1" id="KW-0547">Nucleotide-binding</keyword>
<dbReference type="InterPro" id="IPR036388">
    <property type="entry name" value="WH-like_DNA-bd_sf"/>
</dbReference>
<gene>
    <name evidence="5" type="ORF">ACFO4E_03705</name>
</gene>
<sequence length="909" mass="96456">MTASVELFGRREETSVLDGLVSRARSGAGGALVLWGEPGIGKTALLHHLRDQAADFLRLSHQAARTESTLPYAGLHALLRPVADRIESPAGTRFPALRDAFASSGGPANPLAVGAALLSLLCELAQQQPVLVALDDAQRLDDATALCLGIVARRVRAHPVVVAVADHSDPAARPWEGTPGMRVEGLTEASARHLVATMAPDADEATVRNTVDQAGGNPLALLEPAVTGGDSADAEHHHADRARPPVGPRLRRAFRAAIEALSPPAQLLTVLAAAEEHGDRRTLQRAGNASGVDDTAWEETVNAGLLHVMDDSVGFRHPIVRGAVYEGAGAAARRRAHRALAAVLAEEAEDRAWHLAAATYDHDEDVAALLERAAARSRLRGDAMAAARALWRAAELSPAPIDASQRLAGAARAAWDAGRAATAQRLLDDAERLAPGAHIARRSHGLRGVIEFARGTPELAHHYLTTDMNLVSDPPTALELGTTAMRAGWSAGRDDLWATALGSLLELDADDRAGLGALLACWSDDPADGVAGGGSGFDDVVVRARATALGLLPPSPLALAWGIDEPMGQALHRRTRRLRLRVEPADLAGVLAHTATLDSFAGRWTDAESAAAEGLRLAQDVGADQVAAHCRNCLGWLAAARGDERTVTEVTADVLRTSLPQGVRAVSAAAYWIRGMASLFHERPEEALEMLMRLAEPGHGAAHPTFALLAALDTAEAAVHVGRHDVAEERVHRLHAWARRTAAPWARSAAHAAEALLGGPGAESAFRTALEVPGARSQPLLHARVQLFYGEWLRRGRRRTDARVHLGGALEVFDRLGAEPLRRRARREWDLTGPPGRRGSPEAGETGGLTAQEQRIARLAAEQLTNREIAAKLRISHRTVGHHLGNVYAKLGINTRAGLSLVYADSEPG</sequence>
<dbReference type="Pfam" id="PF00196">
    <property type="entry name" value="GerE"/>
    <property type="match status" value="1"/>
</dbReference>
<evidence type="ECO:0000313" key="5">
    <source>
        <dbReference type="EMBL" id="MFC4560959.1"/>
    </source>
</evidence>
<keyword evidence="2" id="KW-0067">ATP-binding</keyword>
<feature type="compositionally biased region" description="Basic and acidic residues" evidence="3">
    <location>
        <begin position="233"/>
        <end position="243"/>
    </location>
</feature>
<evidence type="ECO:0000259" key="4">
    <source>
        <dbReference type="PROSITE" id="PS50043"/>
    </source>
</evidence>
<dbReference type="PROSITE" id="PS50043">
    <property type="entry name" value="HTH_LUXR_2"/>
    <property type="match status" value="1"/>
</dbReference>
<keyword evidence="6" id="KW-1185">Reference proteome</keyword>
<dbReference type="SUPFAM" id="SSF52540">
    <property type="entry name" value="P-loop containing nucleoside triphosphate hydrolases"/>
    <property type="match status" value="1"/>
</dbReference>
<dbReference type="SMART" id="SM00382">
    <property type="entry name" value="AAA"/>
    <property type="match status" value="1"/>
</dbReference>
<feature type="domain" description="HTH luxR-type" evidence="4">
    <location>
        <begin position="842"/>
        <end position="907"/>
    </location>
</feature>
<dbReference type="CDD" id="cd06170">
    <property type="entry name" value="LuxR_C_like"/>
    <property type="match status" value="1"/>
</dbReference>
<evidence type="ECO:0000256" key="2">
    <source>
        <dbReference type="ARBA" id="ARBA00022840"/>
    </source>
</evidence>
<dbReference type="InterPro" id="IPR003593">
    <property type="entry name" value="AAA+_ATPase"/>
</dbReference>
<dbReference type="PANTHER" id="PTHR16305">
    <property type="entry name" value="TESTICULAR SOLUBLE ADENYLYL CYCLASE"/>
    <property type="match status" value="1"/>
</dbReference>